<reference evidence="2 3" key="1">
    <citation type="submission" date="2023-08" db="EMBL/GenBank/DDBJ databases">
        <title>Implementing the SeqCode for naming new Mesorhizobium species isolated from Vachellia karroo root nodules.</title>
        <authorList>
            <person name="Van Lill M."/>
        </authorList>
    </citation>
    <scope>NUCLEOTIDE SEQUENCE [LARGE SCALE GENOMIC DNA]</scope>
    <source>
        <strain evidence="2 3">VK25D</strain>
    </source>
</reference>
<evidence type="ECO:0000313" key="3">
    <source>
        <dbReference type="Proteomes" id="UP001285154"/>
    </source>
</evidence>
<accession>A0ABU4ZWI4</accession>
<organism evidence="2 3">
    <name type="scientific">Mesorhizobium vachelliae</name>
    <dbReference type="NCBI Taxonomy" id="3072309"/>
    <lineage>
        <taxon>Bacteria</taxon>
        <taxon>Pseudomonadati</taxon>
        <taxon>Pseudomonadota</taxon>
        <taxon>Alphaproteobacteria</taxon>
        <taxon>Hyphomicrobiales</taxon>
        <taxon>Phyllobacteriaceae</taxon>
        <taxon>Mesorhizobium</taxon>
    </lineage>
</organism>
<dbReference type="Gene3D" id="3.40.50.300">
    <property type="entry name" value="P-loop containing nucleotide triphosphate hydrolases"/>
    <property type="match status" value="1"/>
</dbReference>
<proteinExistence type="predicted"/>
<evidence type="ECO:0000259" key="1">
    <source>
        <dbReference type="SMART" id="SM00382"/>
    </source>
</evidence>
<dbReference type="SMART" id="SM00382">
    <property type="entry name" value="AAA"/>
    <property type="match status" value="1"/>
</dbReference>
<name>A0ABU4ZWI4_9HYPH</name>
<dbReference type="SUPFAM" id="SSF52540">
    <property type="entry name" value="P-loop containing nucleoside triphosphate hydrolases"/>
    <property type="match status" value="1"/>
</dbReference>
<feature type="domain" description="AAA+ ATPase" evidence="1">
    <location>
        <begin position="65"/>
        <end position="221"/>
    </location>
</feature>
<dbReference type="EMBL" id="JAVIIQ010000001">
    <property type="protein sequence ID" value="MDX8529776.1"/>
    <property type="molecule type" value="Genomic_DNA"/>
</dbReference>
<protein>
    <submittedName>
        <fullName evidence="2">TniB family NTP-binding protein</fullName>
    </submittedName>
</protein>
<sequence length="346" mass="38852">MTKAVAFEEFEIPAGIARYVNVPLVGEAAKRAKAVRRLRIPHLRFQEGLEALLAHHMMFDPAGSESSVLMFAGKTGAGKSRTLRHYANQFPLIETETGVVRRVLYVHVPPGVDRYSIQRRMMAALGTPVLGRIHPDQLSLAIDLQLVEQKVELIIFDESNHMVDMRTNKTQFLVADVVKEFTNWNNGQIVIAGLMSSLMIVEVNLQLHRRVSGRFEVKQYSWHEEGDQKEFLNFIAEVADQLSWFARRPPLDDKKDLGWRIHLATAGLVGLVIVLTAKAVEIATRLEASNLERAHLADAFDVLKPVGTIGNPFSSGRPNVKFPDGFEAIFDRNPDETSTVRRELVP</sequence>
<dbReference type="InterPro" id="IPR008868">
    <property type="entry name" value="TniB"/>
</dbReference>
<comment type="caution">
    <text evidence="2">The sequence shown here is derived from an EMBL/GenBank/DDBJ whole genome shotgun (WGS) entry which is preliminary data.</text>
</comment>
<keyword evidence="3" id="KW-1185">Reference proteome</keyword>
<dbReference type="InterPro" id="IPR003593">
    <property type="entry name" value="AAA+_ATPase"/>
</dbReference>
<dbReference type="RefSeq" id="WP_320245182.1">
    <property type="nucleotide sequence ID" value="NZ_JAVIIQ010000001.1"/>
</dbReference>
<dbReference type="InterPro" id="IPR027417">
    <property type="entry name" value="P-loop_NTPase"/>
</dbReference>
<dbReference type="Pfam" id="PF05621">
    <property type="entry name" value="TniB"/>
    <property type="match status" value="1"/>
</dbReference>
<dbReference type="Proteomes" id="UP001285154">
    <property type="component" value="Unassembled WGS sequence"/>
</dbReference>
<evidence type="ECO:0000313" key="2">
    <source>
        <dbReference type="EMBL" id="MDX8529776.1"/>
    </source>
</evidence>
<gene>
    <name evidence="2" type="ORF">RFM42_02215</name>
</gene>